<evidence type="ECO:0000256" key="1">
    <source>
        <dbReference type="ARBA" id="ARBA00009437"/>
    </source>
</evidence>
<dbReference type="SUPFAM" id="SSF53850">
    <property type="entry name" value="Periplasmic binding protein-like II"/>
    <property type="match status" value="1"/>
</dbReference>
<dbReference type="Pfam" id="PF03466">
    <property type="entry name" value="LysR_substrate"/>
    <property type="match status" value="1"/>
</dbReference>
<evidence type="ECO:0000256" key="4">
    <source>
        <dbReference type="ARBA" id="ARBA00023163"/>
    </source>
</evidence>
<dbReference type="GO" id="GO:0003677">
    <property type="term" value="F:DNA binding"/>
    <property type="evidence" value="ECO:0007669"/>
    <property type="project" value="UniProtKB-KW"/>
</dbReference>
<dbReference type="Proteomes" id="UP000182584">
    <property type="component" value="Unassembled WGS sequence"/>
</dbReference>
<dbReference type="PANTHER" id="PTHR30419">
    <property type="entry name" value="HTH-TYPE TRANSCRIPTIONAL REGULATOR YBHD"/>
    <property type="match status" value="1"/>
</dbReference>
<dbReference type="SUPFAM" id="SSF46785">
    <property type="entry name" value="Winged helix' DNA-binding domain"/>
    <property type="match status" value="1"/>
</dbReference>
<keyword evidence="4" id="KW-0804">Transcription</keyword>
<dbReference type="GO" id="GO:0003700">
    <property type="term" value="F:DNA-binding transcription factor activity"/>
    <property type="evidence" value="ECO:0007669"/>
    <property type="project" value="InterPro"/>
</dbReference>
<accession>A0A1H9VKN2</accession>
<dbReference type="InterPro" id="IPR036388">
    <property type="entry name" value="WH-like_DNA-bd_sf"/>
</dbReference>
<dbReference type="Gene3D" id="1.10.10.10">
    <property type="entry name" value="Winged helix-like DNA-binding domain superfamily/Winged helix DNA-binding domain"/>
    <property type="match status" value="1"/>
</dbReference>
<dbReference type="AlphaFoldDB" id="A0A1H9VKN2"/>
<proteinExistence type="inferred from homology"/>
<evidence type="ECO:0000256" key="3">
    <source>
        <dbReference type="ARBA" id="ARBA00023125"/>
    </source>
</evidence>
<comment type="similarity">
    <text evidence="1">Belongs to the LysR transcriptional regulatory family.</text>
</comment>
<dbReference type="EMBL" id="FOGJ01000023">
    <property type="protein sequence ID" value="SES22149.1"/>
    <property type="molecule type" value="Genomic_DNA"/>
</dbReference>
<dbReference type="InterPro" id="IPR005119">
    <property type="entry name" value="LysR_subst-bd"/>
</dbReference>
<name>A0A1H9VKN2_BUTFI</name>
<dbReference type="InterPro" id="IPR050950">
    <property type="entry name" value="HTH-type_LysR_regulators"/>
</dbReference>
<dbReference type="Pfam" id="PF00126">
    <property type="entry name" value="HTH_1"/>
    <property type="match status" value="1"/>
</dbReference>
<keyword evidence="2" id="KW-0805">Transcription regulation</keyword>
<evidence type="ECO:0000313" key="6">
    <source>
        <dbReference type="EMBL" id="SES22149.1"/>
    </source>
</evidence>
<evidence type="ECO:0000256" key="2">
    <source>
        <dbReference type="ARBA" id="ARBA00023015"/>
    </source>
</evidence>
<dbReference type="PROSITE" id="PS50931">
    <property type="entry name" value="HTH_LYSR"/>
    <property type="match status" value="1"/>
</dbReference>
<dbReference type="RefSeq" id="WP_074757766.1">
    <property type="nucleotide sequence ID" value="NZ_FOGJ01000023.1"/>
</dbReference>
<keyword evidence="3 6" id="KW-0238">DNA-binding</keyword>
<dbReference type="Gene3D" id="3.40.190.10">
    <property type="entry name" value="Periplasmic binding protein-like II"/>
    <property type="match status" value="2"/>
</dbReference>
<evidence type="ECO:0000259" key="5">
    <source>
        <dbReference type="PROSITE" id="PS50931"/>
    </source>
</evidence>
<dbReference type="InterPro" id="IPR036390">
    <property type="entry name" value="WH_DNA-bd_sf"/>
</dbReference>
<protein>
    <submittedName>
        <fullName evidence="6">DNA-binding transcriptional regulator, LysR family</fullName>
    </submittedName>
</protein>
<gene>
    <name evidence="6" type="ORF">SAMN04487884_12386</name>
</gene>
<reference evidence="6 7" key="1">
    <citation type="submission" date="2016-10" db="EMBL/GenBank/DDBJ databases">
        <authorList>
            <person name="de Groot N.N."/>
        </authorList>
    </citation>
    <scope>NUCLEOTIDE SEQUENCE [LARGE SCALE GENOMIC DNA]</scope>
    <source>
        <strain evidence="6 7">AR40</strain>
    </source>
</reference>
<evidence type="ECO:0000313" key="7">
    <source>
        <dbReference type="Proteomes" id="UP000182584"/>
    </source>
</evidence>
<sequence length="297" mass="34026">MDIERLKEFLIIVETGSFKEASAILGIAPSVLSTRFSAFEESLRTKLLERNNRLVVPTESGKILLGNAHEIVSSWETIKTSLKASRGTIVNTLTIQLCARTMPSELGPFMDKYCRSHPGLFLDLYDENSCRIKEGLMTGQTDIVFVPGLENDFMDINGRVVVSYYDRLSVHLPIDHRFSSRSSIRFEELSGETFILYPNMLEDHIRKLQTTLLDKSGIHYRIYDNSCSPLYYDLLVPIGMGVEFWNWSDIATPNTSKVAIRDEGYGTFYYMLYDPDNPNPIVNEFIQLFLAYRKDRL</sequence>
<dbReference type="GO" id="GO:0005829">
    <property type="term" value="C:cytosol"/>
    <property type="evidence" value="ECO:0007669"/>
    <property type="project" value="TreeGrafter"/>
</dbReference>
<organism evidence="6 7">
    <name type="scientific">Butyrivibrio fibrisolvens</name>
    <dbReference type="NCBI Taxonomy" id="831"/>
    <lineage>
        <taxon>Bacteria</taxon>
        <taxon>Bacillati</taxon>
        <taxon>Bacillota</taxon>
        <taxon>Clostridia</taxon>
        <taxon>Lachnospirales</taxon>
        <taxon>Lachnospiraceae</taxon>
        <taxon>Butyrivibrio</taxon>
    </lineage>
</organism>
<dbReference type="InterPro" id="IPR000847">
    <property type="entry name" value="LysR_HTH_N"/>
</dbReference>
<feature type="domain" description="HTH lysR-type" evidence="5">
    <location>
        <begin position="1"/>
        <end position="58"/>
    </location>
</feature>